<evidence type="ECO:0000256" key="1">
    <source>
        <dbReference type="SAM" id="MobiDB-lite"/>
    </source>
</evidence>
<feature type="region of interest" description="Disordered" evidence="1">
    <location>
        <begin position="90"/>
        <end position="125"/>
    </location>
</feature>
<feature type="chain" id="PRO_5012372731" evidence="2">
    <location>
        <begin position="16"/>
        <end position="125"/>
    </location>
</feature>
<keyword evidence="2" id="KW-0732">Signal</keyword>
<proteinExistence type="predicted"/>
<dbReference type="Proteomes" id="UP000193685">
    <property type="component" value="Unassembled WGS sequence"/>
</dbReference>
<feature type="compositionally biased region" description="Low complexity" evidence="1">
    <location>
        <begin position="91"/>
        <end position="110"/>
    </location>
</feature>
<reference evidence="3 4" key="1">
    <citation type="submission" date="2016-07" db="EMBL/GenBank/DDBJ databases">
        <title>Pervasive Adenine N6-methylation of Active Genes in Fungi.</title>
        <authorList>
            <consortium name="DOE Joint Genome Institute"/>
            <person name="Mondo S.J."/>
            <person name="Dannebaum R.O."/>
            <person name="Kuo R.C."/>
            <person name="Labutti K."/>
            <person name="Haridas S."/>
            <person name="Kuo A."/>
            <person name="Salamov A."/>
            <person name="Ahrendt S.R."/>
            <person name="Lipzen A."/>
            <person name="Sullivan W."/>
            <person name="Andreopoulos W.B."/>
            <person name="Clum A."/>
            <person name="Lindquist E."/>
            <person name="Daum C."/>
            <person name="Ramamoorthy G.K."/>
            <person name="Gryganskyi A."/>
            <person name="Culley D."/>
            <person name="Magnuson J.K."/>
            <person name="James T.Y."/>
            <person name="O'Malley M.A."/>
            <person name="Stajich J.E."/>
            <person name="Spatafora J.W."/>
            <person name="Visel A."/>
            <person name="Grigoriev I.V."/>
        </authorList>
    </citation>
    <scope>NUCLEOTIDE SEQUENCE [LARGE SCALE GENOMIC DNA]</scope>
    <source>
        <strain evidence="3 4">12-1054</strain>
    </source>
</reference>
<evidence type="ECO:0000313" key="3">
    <source>
        <dbReference type="EMBL" id="ORY81020.1"/>
    </source>
</evidence>
<organism evidence="3 4">
    <name type="scientific">Protomyces lactucae-debilis</name>
    <dbReference type="NCBI Taxonomy" id="2754530"/>
    <lineage>
        <taxon>Eukaryota</taxon>
        <taxon>Fungi</taxon>
        <taxon>Dikarya</taxon>
        <taxon>Ascomycota</taxon>
        <taxon>Taphrinomycotina</taxon>
        <taxon>Taphrinomycetes</taxon>
        <taxon>Taphrinales</taxon>
        <taxon>Protomycetaceae</taxon>
        <taxon>Protomyces</taxon>
    </lineage>
</organism>
<keyword evidence="4" id="KW-1185">Reference proteome</keyword>
<sequence length="125" mass="12281">MHFAAISILLASIYALPTPRSKSDPRLASGEDVSGTTSRTFGWSMESPLGSFGSSVTPFGSTASSNGLFGSSQGSIGMLGMNGGMAGPMGGISSSSSLSGSSTTMSSPLGQMSTSAGTGAGLRLD</sequence>
<dbReference type="GeneID" id="63789000"/>
<accession>A0A1Y2FAT2</accession>
<dbReference type="RefSeq" id="XP_040724665.1">
    <property type="nucleotide sequence ID" value="XM_040872401.1"/>
</dbReference>
<evidence type="ECO:0000256" key="2">
    <source>
        <dbReference type="SAM" id="SignalP"/>
    </source>
</evidence>
<comment type="caution">
    <text evidence="3">The sequence shown here is derived from an EMBL/GenBank/DDBJ whole genome shotgun (WGS) entry which is preliminary data.</text>
</comment>
<feature type="signal peptide" evidence="2">
    <location>
        <begin position="1"/>
        <end position="15"/>
    </location>
</feature>
<dbReference type="EMBL" id="MCFI01000012">
    <property type="protein sequence ID" value="ORY81020.1"/>
    <property type="molecule type" value="Genomic_DNA"/>
</dbReference>
<name>A0A1Y2FAT2_PROLT</name>
<protein>
    <submittedName>
        <fullName evidence="3">Uncharacterized protein</fullName>
    </submittedName>
</protein>
<evidence type="ECO:0000313" key="4">
    <source>
        <dbReference type="Proteomes" id="UP000193685"/>
    </source>
</evidence>
<gene>
    <name evidence="3" type="ORF">BCR37DRAFT_62617</name>
</gene>
<feature type="region of interest" description="Disordered" evidence="1">
    <location>
        <begin position="20"/>
        <end position="41"/>
    </location>
</feature>
<dbReference type="AlphaFoldDB" id="A0A1Y2FAT2"/>